<evidence type="ECO:0000313" key="2">
    <source>
        <dbReference type="EMBL" id="QDU63735.1"/>
    </source>
</evidence>
<dbReference type="RefSeq" id="WP_145261426.1">
    <property type="nucleotide sequence ID" value="NZ_CP036279.1"/>
</dbReference>
<evidence type="ECO:0000313" key="3">
    <source>
        <dbReference type="Proteomes" id="UP000317093"/>
    </source>
</evidence>
<dbReference type="AlphaFoldDB" id="A0A518B9S5"/>
<dbReference type="OrthoDB" id="9815124at2"/>
<sequence length="334" mass="36840">MSEKPKVILSGFADECAIGKTAVEQLAVFAALGLEYYSIRFVDVGSGIKNVMKLSDAEINKLLDLHQRYDMKVTSIGSPIGKVKLVDEDDGSSNVYVPFDKYLAEDVQHAIDLAHKFQTKLIRGFSFYPPRGKEFEPYFQQAIDQLGAIAQKCHENGVIYGLEIEANLLGNTGGNLARLYDNVNSAAMTLIFDGGNLSSQNLPAAACYEEYLKMRHGMGWMHVKDYRIDPDLTWEGHVDEERLKNFVPADEGDSGHEMIFRDFKDHIPGLTSRLSAMGVPGVFLDLEPHLKGGGQFGGFSGPDGMGVALRALCRLLDYTGIGYELRDFGGLKRG</sequence>
<reference evidence="2 3" key="1">
    <citation type="submission" date="2019-02" db="EMBL/GenBank/DDBJ databases">
        <title>Deep-cultivation of Planctomycetes and their phenomic and genomic characterization uncovers novel biology.</title>
        <authorList>
            <person name="Wiegand S."/>
            <person name="Jogler M."/>
            <person name="Boedeker C."/>
            <person name="Pinto D."/>
            <person name="Vollmers J."/>
            <person name="Rivas-Marin E."/>
            <person name="Kohn T."/>
            <person name="Peeters S.H."/>
            <person name="Heuer A."/>
            <person name="Rast P."/>
            <person name="Oberbeckmann S."/>
            <person name="Bunk B."/>
            <person name="Jeske O."/>
            <person name="Meyerdierks A."/>
            <person name="Storesund J.E."/>
            <person name="Kallscheuer N."/>
            <person name="Luecker S."/>
            <person name="Lage O.M."/>
            <person name="Pohl T."/>
            <person name="Merkel B.J."/>
            <person name="Hornburger P."/>
            <person name="Mueller R.-W."/>
            <person name="Bruemmer F."/>
            <person name="Labrenz M."/>
            <person name="Spormann A.M."/>
            <person name="Op den Camp H."/>
            <person name="Overmann J."/>
            <person name="Amann R."/>
            <person name="Jetten M.S.M."/>
            <person name="Mascher T."/>
            <person name="Medema M.H."/>
            <person name="Devos D.P."/>
            <person name="Kaster A.-K."/>
            <person name="Ovreas L."/>
            <person name="Rohde M."/>
            <person name="Galperin M.Y."/>
            <person name="Jogler C."/>
        </authorList>
    </citation>
    <scope>NUCLEOTIDE SEQUENCE [LARGE SCALE GENOMIC DNA]</scope>
    <source>
        <strain evidence="2 3">Pan216</strain>
    </source>
</reference>
<dbReference type="PANTHER" id="PTHR12110:SF53">
    <property type="entry name" value="BLR5974 PROTEIN"/>
    <property type="match status" value="1"/>
</dbReference>
<gene>
    <name evidence="2" type="ORF">Pan216_46160</name>
</gene>
<dbReference type="Pfam" id="PF01261">
    <property type="entry name" value="AP_endonuc_2"/>
    <property type="match status" value="1"/>
</dbReference>
<feature type="domain" description="Xylose isomerase-like TIM barrel" evidence="1">
    <location>
        <begin position="28"/>
        <end position="265"/>
    </location>
</feature>
<dbReference type="InterPro" id="IPR036237">
    <property type="entry name" value="Xyl_isomerase-like_sf"/>
</dbReference>
<accession>A0A518B9S5</accession>
<protein>
    <submittedName>
        <fullName evidence="2">Xylose isomerase-like TIM barrel</fullName>
    </submittedName>
</protein>
<dbReference type="KEGG" id="knv:Pan216_46160"/>
<dbReference type="Gene3D" id="3.20.20.150">
    <property type="entry name" value="Divalent-metal-dependent TIM barrel enzymes"/>
    <property type="match status" value="1"/>
</dbReference>
<proteinExistence type="predicted"/>
<dbReference type="InterPro" id="IPR050312">
    <property type="entry name" value="IolE/XylAMocC-like"/>
</dbReference>
<keyword evidence="2" id="KW-0413">Isomerase</keyword>
<dbReference type="EMBL" id="CP036279">
    <property type="protein sequence ID" value="QDU63735.1"/>
    <property type="molecule type" value="Genomic_DNA"/>
</dbReference>
<organism evidence="2 3">
    <name type="scientific">Kolteria novifilia</name>
    <dbReference type="NCBI Taxonomy" id="2527975"/>
    <lineage>
        <taxon>Bacteria</taxon>
        <taxon>Pseudomonadati</taxon>
        <taxon>Planctomycetota</taxon>
        <taxon>Planctomycetia</taxon>
        <taxon>Kolteriales</taxon>
        <taxon>Kolteriaceae</taxon>
        <taxon>Kolteria</taxon>
    </lineage>
</organism>
<keyword evidence="3" id="KW-1185">Reference proteome</keyword>
<dbReference type="InterPro" id="IPR013022">
    <property type="entry name" value="Xyl_isomerase-like_TIM-brl"/>
</dbReference>
<name>A0A518B9S5_9BACT</name>
<dbReference type="Proteomes" id="UP000317093">
    <property type="component" value="Chromosome"/>
</dbReference>
<dbReference type="GO" id="GO:0016853">
    <property type="term" value="F:isomerase activity"/>
    <property type="evidence" value="ECO:0007669"/>
    <property type="project" value="UniProtKB-KW"/>
</dbReference>
<dbReference type="PANTHER" id="PTHR12110">
    <property type="entry name" value="HYDROXYPYRUVATE ISOMERASE"/>
    <property type="match status" value="1"/>
</dbReference>
<evidence type="ECO:0000259" key="1">
    <source>
        <dbReference type="Pfam" id="PF01261"/>
    </source>
</evidence>
<dbReference type="SUPFAM" id="SSF51658">
    <property type="entry name" value="Xylose isomerase-like"/>
    <property type="match status" value="1"/>
</dbReference>